<dbReference type="Proteomes" id="UP000886998">
    <property type="component" value="Unassembled WGS sequence"/>
</dbReference>
<accession>A0A8X6XRK3</accession>
<dbReference type="GO" id="GO:0006313">
    <property type="term" value="P:DNA transposition"/>
    <property type="evidence" value="ECO:0007669"/>
    <property type="project" value="InterPro"/>
</dbReference>
<keyword evidence="3" id="KW-1185">Reference proteome</keyword>
<reference evidence="2" key="1">
    <citation type="submission" date="2020-08" db="EMBL/GenBank/DDBJ databases">
        <title>Multicomponent nature underlies the extraordinary mechanical properties of spider dragline silk.</title>
        <authorList>
            <person name="Kono N."/>
            <person name="Nakamura H."/>
            <person name="Mori M."/>
            <person name="Yoshida Y."/>
            <person name="Ohtoshi R."/>
            <person name="Malay A.D."/>
            <person name="Moran D.A.P."/>
            <person name="Tomita M."/>
            <person name="Numata K."/>
            <person name="Arakawa K."/>
        </authorList>
    </citation>
    <scope>NUCLEOTIDE SEQUENCE</scope>
</reference>
<evidence type="ECO:0000259" key="1">
    <source>
        <dbReference type="Pfam" id="PF01498"/>
    </source>
</evidence>
<dbReference type="AlphaFoldDB" id="A0A8X6XRK3"/>
<gene>
    <name evidence="2" type="ORF">TNIN_481841</name>
</gene>
<evidence type="ECO:0000313" key="3">
    <source>
        <dbReference type="Proteomes" id="UP000886998"/>
    </source>
</evidence>
<comment type="caution">
    <text evidence="2">The sequence shown here is derived from an EMBL/GenBank/DDBJ whole genome shotgun (WGS) entry which is preliminary data.</text>
</comment>
<dbReference type="OrthoDB" id="6435233at2759"/>
<dbReference type="Pfam" id="PF01498">
    <property type="entry name" value="HTH_Tnp_Tc3_2"/>
    <property type="match status" value="1"/>
</dbReference>
<feature type="domain" description="Transposase Tc1-like" evidence="1">
    <location>
        <begin position="25"/>
        <end position="61"/>
    </location>
</feature>
<dbReference type="InterPro" id="IPR002492">
    <property type="entry name" value="Transposase_Tc1-like"/>
</dbReference>
<dbReference type="GO" id="GO:0015074">
    <property type="term" value="P:DNA integration"/>
    <property type="evidence" value="ECO:0007669"/>
    <property type="project" value="InterPro"/>
</dbReference>
<evidence type="ECO:0000313" key="2">
    <source>
        <dbReference type="EMBL" id="GFY57898.1"/>
    </source>
</evidence>
<protein>
    <recommendedName>
        <fullName evidence="1">Transposase Tc1-like domain-containing protein</fullName>
    </recommendedName>
</protein>
<sequence>MRECALQISMWSSHTSLVIVMQELIVRKVKKNPKISAPKLADQIQRSGKKVHPETVRRFFDQAVTMAEFPERNRSSHL</sequence>
<dbReference type="EMBL" id="BMAV01011797">
    <property type="protein sequence ID" value="GFY57898.1"/>
    <property type="molecule type" value="Genomic_DNA"/>
</dbReference>
<name>A0A8X6XRK3_9ARAC</name>
<proteinExistence type="predicted"/>
<organism evidence="2 3">
    <name type="scientific">Trichonephila inaurata madagascariensis</name>
    <dbReference type="NCBI Taxonomy" id="2747483"/>
    <lineage>
        <taxon>Eukaryota</taxon>
        <taxon>Metazoa</taxon>
        <taxon>Ecdysozoa</taxon>
        <taxon>Arthropoda</taxon>
        <taxon>Chelicerata</taxon>
        <taxon>Arachnida</taxon>
        <taxon>Araneae</taxon>
        <taxon>Araneomorphae</taxon>
        <taxon>Entelegynae</taxon>
        <taxon>Araneoidea</taxon>
        <taxon>Nephilidae</taxon>
        <taxon>Trichonephila</taxon>
        <taxon>Trichonephila inaurata</taxon>
    </lineage>
</organism>
<dbReference type="GO" id="GO:0003677">
    <property type="term" value="F:DNA binding"/>
    <property type="evidence" value="ECO:0007669"/>
    <property type="project" value="InterPro"/>
</dbReference>